<proteinExistence type="predicted"/>
<name>A0A5B7DI28_PORTR</name>
<dbReference type="AlphaFoldDB" id="A0A5B7DI28"/>
<accession>A0A5B7DI28</accession>
<keyword evidence="2" id="KW-1185">Reference proteome</keyword>
<reference evidence="1 2" key="1">
    <citation type="submission" date="2019-05" db="EMBL/GenBank/DDBJ databases">
        <title>Another draft genome of Portunus trituberculatus and its Hox gene families provides insights of decapod evolution.</title>
        <authorList>
            <person name="Jeong J.-H."/>
            <person name="Song I."/>
            <person name="Kim S."/>
            <person name="Choi T."/>
            <person name="Kim D."/>
            <person name="Ryu S."/>
            <person name="Kim W."/>
        </authorList>
    </citation>
    <scope>NUCLEOTIDE SEQUENCE [LARGE SCALE GENOMIC DNA]</scope>
    <source>
        <tissue evidence="1">Muscle</tissue>
    </source>
</reference>
<organism evidence="1 2">
    <name type="scientific">Portunus trituberculatus</name>
    <name type="common">Swimming crab</name>
    <name type="synonym">Neptunus trituberculatus</name>
    <dbReference type="NCBI Taxonomy" id="210409"/>
    <lineage>
        <taxon>Eukaryota</taxon>
        <taxon>Metazoa</taxon>
        <taxon>Ecdysozoa</taxon>
        <taxon>Arthropoda</taxon>
        <taxon>Crustacea</taxon>
        <taxon>Multicrustacea</taxon>
        <taxon>Malacostraca</taxon>
        <taxon>Eumalacostraca</taxon>
        <taxon>Eucarida</taxon>
        <taxon>Decapoda</taxon>
        <taxon>Pleocyemata</taxon>
        <taxon>Brachyura</taxon>
        <taxon>Eubrachyura</taxon>
        <taxon>Portunoidea</taxon>
        <taxon>Portunidae</taxon>
        <taxon>Portuninae</taxon>
        <taxon>Portunus</taxon>
    </lineage>
</organism>
<evidence type="ECO:0000313" key="2">
    <source>
        <dbReference type="Proteomes" id="UP000324222"/>
    </source>
</evidence>
<sequence>MTCVFLQQTKPVQRAPQPWSLTQSETGSAVPWRKGRECLLSQRKLGRGLLWGVELHHLVLPSKSELKAWGMQGSMSVVRVPRPRWLKARLAARRVRAHAPQPASTVGG</sequence>
<dbReference type="Proteomes" id="UP000324222">
    <property type="component" value="Unassembled WGS sequence"/>
</dbReference>
<protein>
    <submittedName>
        <fullName evidence="1">Uncharacterized protein</fullName>
    </submittedName>
</protein>
<evidence type="ECO:0000313" key="1">
    <source>
        <dbReference type="EMBL" id="MPC20699.1"/>
    </source>
</evidence>
<dbReference type="EMBL" id="VSRR010000901">
    <property type="protein sequence ID" value="MPC20699.1"/>
    <property type="molecule type" value="Genomic_DNA"/>
</dbReference>
<comment type="caution">
    <text evidence="1">The sequence shown here is derived from an EMBL/GenBank/DDBJ whole genome shotgun (WGS) entry which is preliminary data.</text>
</comment>
<gene>
    <name evidence="1" type="ORF">E2C01_013654</name>
</gene>